<dbReference type="EMBL" id="FQZP01000014">
    <property type="protein sequence ID" value="SHI89962.1"/>
    <property type="molecule type" value="Genomic_DNA"/>
</dbReference>
<proteinExistence type="predicted"/>
<evidence type="ECO:0000313" key="4">
    <source>
        <dbReference type="Proteomes" id="UP000324781"/>
    </source>
</evidence>
<name>A0A1M6EX05_9FIRM</name>
<keyword evidence="1" id="KW-0472">Membrane</keyword>
<dbReference type="SUPFAM" id="SSF54001">
    <property type="entry name" value="Cysteine proteinases"/>
    <property type="match status" value="1"/>
</dbReference>
<evidence type="ECO:0000256" key="1">
    <source>
        <dbReference type="SAM" id="Phobius"/>
    </source>
</evidence>
<reference evidence="3 4" key="1">
    <citation type="submission" date="2016-11" db="EMBL/GenBank/DDBJ databases">
        <authorList>
            <person name="Varghese N."/>
            <person name="Submissions S."/>
        </authorList>
    </citation>
    <scope>NUCLEOTIDE SEQUENCE [LARGE SCALE GENOMIC DNA]</scope>
    <source>
        <strain evidence="3 4">DSM 19027</strain>
    </source>
</reference>
<dbReference type="InterPro" id="IPR038765">
    <property type="entry name" value="Papain-like_cys_pep_sf"/>
</dbReference>
<dbReference type="Gene3D" id="3.10.620.30">
    <property type="match status" value="1"/>
</dbReference>
<sequence length="810" mass="91961">MFIYFIGYLYVLVMLFLASSVFSGQIPAAMLLLTATAVYFVINLLLLFRVSRIASCMVFGAVCTGAVALYLTGNGGFLADQVTPLARMLESVYYGQMLILSEQPPASVIMLVSLASALLSVLVHYLFNRCFRMFLLTGFVLAMHIGIWSLTGKENKTLLAFTMILTVLSYFRQVYERKARYGLLTGGMSAGRLMLFTLPAVILPVLIVISLPKSERPIRWPWLDRKAYEAYQYLEERFGRTDVEFFTLSATGFSGFANRLGGQVRPKNTVMMDVKGIKRTYLRGAAYSWYESNMWHQSTGDQQDITEIENTLLENRIGWLHIPVEKLFPEAEENDKELLQNLASGKAQPFLFPTYSIEVRPRGLSTKTVFAPLLTILPITSGEGGNLDVQQDSHGIAIAPEKLTRGSQYTVYYLQPMYGAPMLKRALAFSYDSLYQDALDEVVRHRRVLLARGASAQSPLLEELERKIEALTFLLARSKEIEEAYTQLSDDTPERVLNLARDLTTPCANDYEKVIAIEEYLKSNYEYTLSPSNVPEGRDFVDWFLFEDRRGYCTYYATSMVVLLRAAGIPARYVEGFVMPAKHQDNVYTITGRNAHAWVEVYFQGFGWLTFEPTPVYADVMQYLPSEDDIRKVGETPKDMEVLMNRYAQMYGRTSSDQPAAIRRETTANPLAAYARYLPMAIAVLLLAMLIIDRVTVLIETLIFLSLDDKRKVIRLYQTMIKWLESSGLALQPGETVLDFGRRVDNIYSLTPYTMSDASEIFCRARYGNKEITGEELGVVRSVSQKLRKVLLKNLGIRRLMPIRHILYRI</sequence>
<dbReference type="InterPro" id="IPR002931">
    <property type="entry name" value="Transglutaminase-like"/>
</dbReference>
<dbReference type="SMART" id="SM00460">
    <property type="entry name" value="TGc"/>
    <property type="match status" value="1"/>
</dbReference>
<evidence type="ECO:0000259" key="2">
    <source>
        <dbReference type="SMART" id="SM00460"/>
    </source>
</evidence>
<evidence type="ECO:0000313" key="3">
    <source>
        <dbReference type="EMBL" id="SHI89962.1"/>
    </source>
</evidence>
<feature type="transmembrane region" description="Helical" evidence="1">
    <location>
        <begin position="134"/>
        <end position="151"/>
    </location>
</feature>
<dbReference type="AlphaFoldDB" id="A0A1M6EX05"/>
<accession>A0A1M6EX05</accession>
<protein>
    <recommendedName>
        <fullName evidence="2">Transglutaminase-like domain-containing protein</fullName>
    </recommendedName>
</protein>
<gene>
    <name evidence="3" type="ORF">SAMN05444373_101424</name>
</gene>
<dbReference type="Pfam" id="PF01841">
    <property type="entry name" value="Transglut_core"/>
    <property type="match status" value="1"/>
</dbReference>
<feature type="transmembrane region" description="Helical" evidence="1">
    <location>
        <begin position="53"/>
        <end position="71"/>
    </location>
</feature>
<keyword evidence="1" id="KW-0812">Transmembrane</keyword>
<organism evidence="3 4">
    <name type="scientific">Thermoclostridium caenicola</name>
    <dbReference type="NCBI Taxonomy" id="659425"/>
    <lineage>
        <taxon>Bacteria</taxon>
        <taxon>Bacillati</taxon>
        <taxon>Bacillota</taxon>
        <taxon>Clostridia</taxon>
        <taxon>Eubacteriales</taxon>
        <taxon>Oscillospiraceae</taxon>
        <taxon>Thermoclostridium</taxon>
    </lineage>
</organism>
<dbReference type="PANTHER" id="PTHR42736:SF1">
    <property type="entry name" value="PROTEIN-GLUTAMINE GAMMA-GLUTAMYLTRANSFERASE"/>
    <property type="match status" value="1"/>
</dbReference>
<feature type="transmembrane region" description="Helical" evidence="1">
    <location>
        <begin position="5"/>
        <end position="22"/>
    </location>
</feature>
<dbReference type="Pfam" id="PF13559">
    <property type="entry name" value="DUF4129"/>
    <property type="match status" value="1"/>
</dbReference>
<feature type="transmembrane region" description="Helical" evidence="1">
    <location>
        <begin position="193"/>
        <end position="211"/>
    </location>
</feature>
<dbReference type="PANTHER" id="PTHR42736">
    <property type="entry name" value="PROTEIN-GLUTAMINE GAMMA-GLUTAMYLTRANSFERASE"/>
    <property type="match status" value="1"/>
</dbReference>
<feature type="transmembrane region" description="Helical" evidence="1">
    <location>
        <begin position="28"/>
        <end position="46"/>
    </location>
</feature>
<feature type="transmembrane region" description="Helical" evidence="1">
    <location>
        <begin position="106"/>
        <end position="127"/>
    </location>
</feature>
<keyword evidence="4" id="KW-1185">Reference proteome</keyword>
<feature type="transmembrane region" description="Helical" evidence="1">
    <location>
        <begin position="157"/>
        <end position="172"/>
    </location>
</feature>
<dbReference type="Proteomes" id="UP000324781">
    <property type="component" value="Unassembled WGS sequence"/>
</dbReference>
<keyword evidence="1" id="KW-1133">Transmembrane helix</keyword>
<dbReference type="InterPro" id="IPR025403">
    <property type="entry name" value="TgpA-like_C"/>
</dbReference>
<feature type="domain" description="Transglutaminase-like" evidence="2">
    <location>
        <begin position="545"/>
        <end position="615"/>
    </location>
</feature>
<dbReference type="InterPro" id="IPR052901">
    <property type="entry name" value="Bact_TGase-like"/>
</dbReference>